<dbReference type="InterPro" id="IPR050297">
    <property type="entry name" value="LipidA_mod_glycosyltrf_83"/>
</dbReference>
<feature type="transmembrane region" description="Helical" evidence="8">
    <location>
        <begin position="281"/>
        <end position="304"/>
    </location>
</feature>
<dbReference type="STRING" id="59750.AWC31_31715"/>
<dbReference type="PATRIC" id="fig|59750.3.peg.4754"/>
<evidence type="ECO:0000256" key="2">
    <source>
        <dbReference type="ARBA" id="ARBA00022475"/>
    </source>
</evidence>
<keyword evidence="10" id="KW-1185">Reference proteome</keyword>
<dbReference type="PANTHER" id="PTHR33908">
    <property type="entry name" value="MANNOSYLTRANSFERASE YKCB-RELATED"/>
    <property type="match status" value="1"/>
</dbReference>
<dbReference type="PANTHER" id="PTHR33908:SF11">
    <property type="entry name" value="MEMBRANE PROTEIN"/>
    <property type="match status" value="1"/>
</dbReference>
<evidence type="ECO:0000256" key="7">
    <source>
        <dbReference type="ARBA" id="ARBA00023136"/>
    </source>
</evidence>
<reference evidence="9 10" key="1">
    <citation type="submission" date="2015-07" db="EMBL/GenBank/DDBJ databases">
        <title>A draft genome sequence of Mycobacterium wolinskyi.</title>
        <authorList>
            <person name="de Man T.J."/>
            <person name="Perry K.A."/>
            <person name="Coulliette A.D."/>
            <person name="Jensen B."/>
            <person name="Toney N.C."/>
            <person name="Limbago B.M."/>
            <person name="Noble-Wang J."/>
        </authorList>
    </citation>
    <scope>NUCLEOTIDE SEQUENCE [LARGE SCALE GENOMIC DNA]</scope>
    <source>
        <strain evidence="9 10">CDC_01</strain>
    </source>
</reference>
<evidence type="ECO:0000256" key="8">
    <source>
        <dbReference type="SAM" id="Phobius"/>
    </source>
</evidence>
<keyword evidence="4" id="KW-0808">Transferase</keyword>
<keyword evidence="5 8" id="KW-0812">Transmembrane</keyword>
<evidence type="ECO:0000256" key="1">
    <source>
        <dbReference type="ARBA" id="ARBA00004651"/>
    </source>
</evidence>
<keyword evidence="2" id="KW-1003">Cell membrane</keyword>
<organism evidence="9 10">
    <name type="scientific">Mycolicibacterium wolinskyi</name>
    <dbReference type="NCBI Taxonomy" id="59750"/>
    <lineage>
        <taxon>Bacteria</taxon>
        <taxon>Bacillati</taxon>
        <taxon>Actinomycetota</taxon>
        <taxon>Actinomycetes</taxon>
        <taxon>Mycobacteriales</taxon>
        <taxon>Mycobacteriaceae</taxon>
        <taxon>Mycolicibacterium</taxon>
    </lineage>
</organism>
<feature type="transmembrane region" description="Helical" evidence="8">
    <location>
        <begin position="12"/>
        <end position="33"/>
    </location>
</feature>
<evidence type="ECO:0000313" key="10">
    <source>
        <dbReference type="Proteomes" id="UP000070612"/>
    </source>
</evidence>
<name>A0A132PCY6_9MYCO</name>
<evidence type="ECO:0000256" key="6">
    <source>
        <dbReference type="ARBA" id="ARBA00022989"/>
    </source>
</evidence>
<sequence>MTEQTSSPPRWRAAAIFTALSGIYFAVGAILLVRYNLFDPDAPSRVANAGYTVMSRDPHLSAIGFVWNPLPSLVEIPLVSLHPWWPELKTHGLAGVIQSALFMAGAALMVRRIALDRGLPSRWRWAAVGGFALNPVIVIYGGSGMSEAAEIFCLVWCTRYLLRWLDTRRVSDLAWAGIALGVGYLARYEMIPAAVGVAALVAVVAFTRSERADRIQTTILSVLIVMFPIAVAFVTWAVTGWIVSGELFAQLSSRYGNEGQVAAALARGGTAHSGTADGWLVAARVLAMQPLVGIAVGLAALVAVLARKVDALVPVVVFGSVLTFAVWGHYSGTTFGLFRYYLPAIPMVIVIAVTGWGAARDVGLRFGAALLSLSIVVAIPVTTVSMLNANIGNQPLQFGLKSLLDPEKYPAEQQWYRRELVDDRLLAEFLDRKHLPDGSVLMDTFFGWGIWLASDSPKQFVVTSDYDFTAALNRPWDFGIRYIVVSNPALSDADAVHVRHPTMWDTGAGFARLVYSVKGPGGDERRRVYEVLGPPRPIPTDALGGE</sequence>
<evidence type="ECO:0000256" key="4">
    <source>
        <dbReference type="ARBA" id="ARBA00022679"/>
    </source>
</evidence>
<comment type="subcellular location">
    <subcellularLocation>
        <location evidence="1">Cell membrane</location>
        <topology evidence="1">Multi-pass membrane protein</topology>
    </subcellularLocation>
</comment>
<keyword evidence="7 8" id="KW-0472">Membrane</keyword>
<feature type="transmembrane region" description="Helical" evidence="8">
    <location>
        <begin position="219"/>
        <end position="243"/>
    </location>
</feature>
<dbReference type="EMBL" id="LGTW01000030">
    <property type="protein sequence ID" value="KWX20189.1"/>
    <property type="molecule type" value="Genomic_DNA"/>
</dbReference>
<feature type="transmembrane region" description="Helical" evidence="8">
    <location>
        <begin position="92"/>
        <end position="111"/>
    </location>
</feature>
<protein>
    <submittedName>
        <fullName evidence="9">Uncharacterized protein</fullName>
    </submittedName>
</protein>
<feature type="transmembrane region" description="Helical" evidence="8">
    <location>
        <begin position="123"/>
        <end position="142"/>
    </location>
</feature>
<dbReference type="Proteomes" id="UP000070612">
    <property type="component" value="Unassembled WGS sequence"/>
</dbReference>
<feature type="transmembrane region" description="Helical" evidence="8">
    <location>
        <begin position="311"/>
        <end position="328"/>
    </location>
</feature>
<evidence type="ECO:0000313" key="9">
    <source>
        <dbReference type="EMBL" id="KWX20189.1"/>
    </source>
</evidence>
<comment type="caution">
    <text evidence="9">The sequence shown here is derived from an EMBL/GenBank/DDBJ whole genome shotgun (WGS) entry which is preliminary data.</text>
</comment>
<dbReference type="GO" id="GO:0009103">
    <property type="term" value="P:lipopolysaccharide biosynthetic process"/>
    <property type="evidence" value="ECO:0007669"/>
    <property type="project" value="UniProtKB-ARBA"/>
</dbReference>
<feature type="transmembrane region" description="Helical" evidence="8">
    <location>
        <begin position="190"/>
        <end position="207"/>
    </location>
</feature>
<feature type="transmembrane region" description="Helical" evidence="8">
    <location>
        <begin position="340"/>
        <end position="359"/>
    </location>
</feature>
<keyword evidence="3" id="KW-0328">Glycosyltransferase</keyword>
<keyword evidence="6 8" id="KW-1133">Transmembrane helix</keyword>
<feature type="transmembrane region" description="Helical" evidence="8">
    <location>
        <begin position="366"/>
        <end position="387"/>
    </location>
</feature>
<dbReference type="RefSeq" id="WP_067857909.1">
    <property type="nucleotide sequence ID" value="NZ_LGTW01000030.1"/>
</dbReference>
<evidence type="ECO:0000256" key="5">
    <source>
        <dbReference type="ARBA" id="ARBA00022692"/>
    </source>
</evidence>
<proteinExistence type="predicted"/>
<evidence type="ECO:0000256" key="3">
    <source>
        <dbReference type="ARBA" id="ARBA00022676"/>
    </source>
</evidence>
<gene>
    <name evidence="9" type="ORF">AFM11_32135</name>
</gene>
<dbReference type="GO" id="GO:0016763">
    <property type="term" value="F:pentosyltransferase activity"/>
    <property type="evidence" value="ECO:0007669"/>
    <property type="project" value="TreeGrafter"/>
</dbReference>
<dbReference type="AlphaFoldDB" id="A0A132PCY6"/>
<accession>A0A132PCY6</accession>
<dbReference type="GO" id="GO:0005886">
    <property type="term" value="C:plasma membrane"/>
    <property type="evidence" value="ECO:0007669"/>
    <property type="project" value="UniProtKB-SubCell"/>
</dbReference>